<dbReference type="AlphaFoldDB" id="A0A4D6MGU9"/>
<gene>
    <name evidence="1" type="ORF">DEO72_LG7g1300</name>
</gene>
<sequence length="60" mass="6659">MVAAQMFEHSVDLVDVLLQYSGDLVARTIAEMLLVTVAMKMVQGWFSFPAKLEVMVDALV</sequence>
<name>A0A4D6MGU9_VIGUN</name>
<protein>
    <submittedName>
        <fullName evidence="1">Uncharacterized protein</fullName>
    </submittedName>
</protein>
<dbReference type="Proteomes" id="UP000501690">
    <property type="component" value="Linkage Group LG7"/>
</dbReference>
<dbReference type="EMBL" id="CP039351">
    <property type="protein sequence ID" value="QCE00014.1"/>
    <property type="molecule type" value="Genomic_DNA"/>
</dbReference>
<keyword evidence="2" id="KW-1185">Reference proteome</keyword>
<reference evidence="1 2" key="1">
    <citation type="submission" date="2019-04" db="EMBL/GenBank/DDBJ databases">
        <title>An improved genome assembly and genetic linkage map for asparagus bean, Vigna unguiculata ssp. sesquipedialis.</title>
        <authorList>
            <person name="Xia Q."/>
            <person name="Zhang R."/>
            <person name="Dong Y."/>
        </authorList>
    </citation>
    <scope>NUCLEOTIDE SEQUENCE [LARGE SCALE GENOMIC DNA]</scope>
    <source>
        <tissue evidence="1">Leaf</tissue>
    </source>
</reference>
<accession>A0A4D6MGU9</accession>
<evidence type="ECO:0000313" key="1">
    <source>
        <dbReference type="EMBL" id="QCE00014.1"/>
    </source>
</evidence>
<organism evidence="1 2">
    <name type="scientific">Vigna unguiculata</name>
    <name type="common">Cowpea</name>
    <dbReference type="NCBI Taxonomy" id="3917"/>
    <lineage>
        <taxon>Eukaryota</taxon>
        <taxon>Viridiplantae</taxon>
        <taxon>Streptophyta</taxon>
        <taxon>Embryophyta</taxon>
        <taxon>Tracheophyta</taxon>
        <taxon>Spermatophyta</taxon>
        <taxon>Magnoliopsida</taxon>
        <taxon>eudicotyledons</taxon>
        <taxon>Gunneridae</taxon>
        <taxon>Pentapetalae</taxon>
        <taxon>rosids</taxon>
        <taxon>fabids</taxon>
        <taxon>Fabales</taxon>
        <taxon>Fabaceae</taxon>
        <taxon>Papilionoideae</taxon>
        <taxon>50 kb inversion clade</taxon>
        <taxon>NPAAA clade</taxon>
        <taxon>indigoferoid/millettioid clade</taxon>
        <taxon>Phaseoleae</taxon>
        <taxon>Vigna</taxon>
    </lineage>
</organism>
<evidence type="ECO:0000313" key="2">
    <source>
        <dbReference type="Proteomes" id="UP000501690"/>
    </source>
</evidence>
<proteinExistence type="predicted"/>